<dbReference type="Pfam" id="PF00550">
    <property type="entry name" value="PP-binding"/>
    <property type="match status" value="1"/>
</dbReference>
<dbReference type="SUPFAM" id="SSF47336">
    <property type="entry name" value="ACP-like"/>
    <property type="match status" value="1"/>
</dbReference>
<protein>
    <submittedName>
        <fullName evidence="2">Acyl carrier protein</fullName>
    </submittedName>
</protein>
<dbReference type="PROSITE" id="PS50075">
    <property type="entry name" value="CARRIER"/>
    <property type="match status" value="1"/>
</dbReference>
<dbReference type="EMBL" id="FUKQ01000056">
    <property type="protein sequence ID" value="SJN43938.1"/>
    <property type="molecule type" value="Genomic_DNA"/>
</dbReference>
<dbReference type="RefSeq" id="WP_094765893.1">
    <property type="nucleotide sequence ID" value="NZ_FUKQ01000056.1"/>
</dbReference>
<evidence type="ECO:0000259" key="1">
    <source>
        <dbReference type="PROSITE" id="PS50075"/>
    </source>
</evidence>
<organism evidence="2 3">
    <name type="scientific">Luteococcus japonicus LSP_Lj1</name>
    <dbReference type="NCBI Taxonomy" id="1255658"/>
    <lineage>
        <taxon>Bacteria</taxon>
        <taxon>Bacillati</taxon>
        <taxon>Actinomycetota</taxon>
        <taxon>Actinomycetes</taxon>
        <taxon>Propionibacteriales</taxon>
        <taxon>Propionibacteriaceae</taxon>
        <taxon>Luteococcus</taxon>
    </lineage>
</organism>
<dbReference type="AlphaFoldDB" id="A0A1R4KI47"/>
<proteinExistence type="predicted"/>
<dbReference type="InterPro" id="IPR036736">
    <property type="entry name" value="ACP-like_sf"/>
</dbReference>
<evidence type="ECO:0000313" key="2">
    <source>
        <dbReference type="EMBL" id="SJN43938.1"/>
    </source>
</evidence>
<dbReference type="NCBIfam" id="NF005480">
    <property type="entry name" value="PRK07081.1"/>
    <property type="match status" value="1"/>
</dbReference>
<dbReference type="OrthoDB" id="7284767at2"/>
<keyword evidence="3" id="KW-1185">Reference proteome</keyword>
<gene>
    <name evidence="2" type="ORF">FM114_14680</name>
</gene>
<name>A0A1R4KI47_9ACTN</name>
<accession>A0A1R4KI47</accession>
<feature type="domain" description="Carrier" evidence="1">
    <location>
        <begin position="1"/>
        <end position="78"/>
    </location>
</feature>
<evidence type="ECO:0000313" key="3">
    <source>
        <dbReference type="Proteomes" id="UP000188342"/>
    </source>
</evidence>
<dbReference type="STRING" id="1255658.FM114_14680"/>
<reference evidence="2 3" key="1">
    <citation type="submission" date="2017-02" db="EMBL/GenBank/DDBJ databases">
        <authorList>
            <person name="Peterson S.W."/>
        </authorList>
    </citation>
    <scope>NUCLEOTIDE SEQUENCE [LARGE SCALE GENOMIC DNA]</scope>
    <source>
        <strain evidence="2 3">LSP_Lj1</strain>
    </source>
</reference>
<dbReference type="InterPro" id="IPR009081">
    <property type="entry name" value="PP-bd_ACP"/>
</dbReference>
<sequence length="79" mass="8643">MTEQTVRQVLAEHGRMSTDANTIGLDDDLYAAGMTSHASVNVMLGLEDELDVEFPDEMLNRETFGTIGRIVAAVESLQD</sequence>
<dbReference type="Gene3D" id="1.10.1200.10">
    <property type="entry name" value="ACP-like"/>
    <property type="match status" value="1"/>
</dbReference>
<dbReference type="Proteomes" id="UP000188342">
    <property type="component" value="Unassembled WGS sequence"/>
</dbReference>